<dbReference type="GO" id="GO:0005524">
    <property type="term" value="F:ATP binding"/>
    <property type="evidence" value="ECO:0007669"/>
    <property type="project" value="UniProtKB-UniRule"/>
</dbReference>
<gene>
    <name evidence="9 11" type="primary">argB</name>
    <name evidence="11" type="ORF">GM612_03720</name>
</gene>
<dbReference type="EC" id="2.7.2.8" evidence="9"/>
<keyword evidence="9" id="KW-0963">Cytoplasm</keyword>
<evidence type="ECO:0000256" key="5">
    <source>
        <dbReference type="ARBA" id="ARBA00022741"/>
    </source>
</evidence>
<dbReference type="UniPathway" id="UPA00068">
    <property type="reaction ID" value="UER00107"/>
</dbReference>
<feature type="binding site" evidence="9">
    <location>
        <begin position="41"/>
        <end position="42"/>
    </location>
    <ligand>
        <name>substrate</name>
    </ligand>
</feature>
<feature type="site" description="Transition state stabilizer" evidence="9">
    <location>
        <position position="8"/>
    </location>
</feature>
<accession>A0A7X2XVN7</accession>
<dbReference type="Proteomes" id="UP000466388">
    <property type="component" value="Unassembled WGS sequence"/>
</dbReference>
<feature type="binding site" evidence="9">
    <location>
        <position position="155"/>
    </location>
    <ligand>
        <name>substrate</name>
    </ligand>
</feature>
<comment type="subcellular location">
    <subcellularLocation>
        <location evidence="9">Cytoplasm</location>
    </subcellularLocation>
</comment>
<evidence type="ECO:0000256" key="7">
    <source>
        <dbReference type="ARBA" id="ARBA00022840"/>
    </source>
</evidence>
<evidence type="ECO:0000259" key="10">
    <source>
        <dbReference type="Pfam" id="PF00696"/>
    </source>
</evidence>
<evidence type="ECO:0000256" key="4">
    <source>
        <dbReference type="ARBA" id="ARBA00022679"/>
    </source>
</evidence>
<dbReference type="Pfam" id="PF00696">
    <property type="entry name" value="AA_kinase"/>
    <property type="match status" value="1"/>
</dbReference>
<proteinExistence type="inferred from homology"/>
<organism evidence="11 12">
    <name type="scientific">Secundilactobacillus folii</name>
    <dbReference type="NCBI Taxonomy" id="2678357"/>
    <lineage>
        <taxon>Bacteria</taxon>
        <taxon>Bacillati</taxon>
        <taxon>Bacillota</taxon>
        <taxon>Bacilli</taxon>
        <taxon>Lactobacillales</taxon>
        <taxon>Lactobacillaceae</taxon>
        <taxon>Secundilactobacillus</taxon>
    </lineage>
</organism>
<comment type="caution">
    <text evidence="11">The sequence shown here is derived from an EMBL/GenBank/DDBJ whole genome shotgun (WGS) entry which is preliminary data.</text>
</comment>
<dbReference type="Gene3D" id="3.40.1160.10">
    <property type="entry name" value="Acetylglutamate kinase-like"/>
    <property type="match status" value="1"/>
</dbReference>
<comment type="similarity">
    <text evidence="9">Belongs to the acetylglutamate kinase family. ArgB subfamily.</text>
</comment>
<evidence type="ECO:0000313" key="11">
    <source>
        <dbReference type="EMBL" id="MTV81763.1"/>
    </source>
</evidence>
<dbReference type="PANTHER" id="PTHR23342">
    <property type="entry name" value="N-ACETYLGLUTAMATE SYNTHASE"/>
    <property type="match status" value="1"/>
</dbReference>
<keyword evidence="12" id="KW-1185">Reference proteome</keyword>
<dbReference type="SUPFAM" id="SSF53633">
    <property type="entry name" value="Carbamate kinase-like"/>
    <property type="match status" value="1"/>
</dbReference>
<keyword evidence="7 9" id="KW-0067">ATP-binding</keyword>
<dbReference type="AlphaFoldDB" id="A0A7X2XVN7"/>
<dbReference type="InterPro" id="IPR004662">
    <property type="entry name" value="AcgluKinase_fam"/>
</dbReference>
<dbReference type="GO" id="GO:0003991">
    <property type="term" value="F:acetylglutamate kinase activity"/>
    <property type="evidence" value="ECO:0007669"/>
    <property type="project" value="UniProtKB-UniRule"/>
</dbReference>
<dbReference type="NCBIfam" id="TIGR00761">
    <property type="entry name" value="argB"/>
    <property type="match status" value="1"/>
</dbReference>
<dbReference type="PIRSF" id="PIRSF000728">
    <property type="entry name" value="NAGK"/>
    <property type="match status" value="1"/>
</dbReference>
<feature type="site" description="Transition state stabilizer" evidence="9">
    <location>
        <position position="214"/>
    </location>
</feature>
<dbReference type="PANTHER" id="PTHR23342:SF0">
    <property type="entry name" value="N-ACETYLGLUTAMATE SYNTHASE, MITOCHONDRIAL"/>
    <property type="match status" value="1"/>
</dbReference>
<dbReference type="GO" id="GO:0005737">
    <property type="term" value="C:cytoplasm"/>
    <property type="evidence" value="ECO:0007669"/>
    <property type="project" value="UniProtKB-SubCell"/>
</dbReference>
<feature type="binding site" evidence="9">
    <location>
        <position position="63"/>
    </location>
    <ligand>
        <name>substrate</name>
    </ligand>
</feature>
<keyword evidence="6 9" id="KW-0418">Kinase</keyword>
<comment type="pathway">
    <text evidence="1 9">Amino-acid biosynthesis; L-arginine biosynthesis; N(2)-acetyl-L-ornithine from L-glutamate: step 2/4.</text>
</comment>
<dbReference type="CDD" id="cd04238">
    <property type="entry name" value="AAK_NAGK-like"/>
    <property type="match status" value="1"/>
</dbReference>
<dbReference type="InterPro" id="IPR036393">
    <property type="entry name" value="AceGlu_kinase-like_sf"/>
</dbReference>
<keyword evidence="3 9" id="KW-0028">Amino-acid biosynthesis</keyword>
<evidence type="ECO:0000256" key="8">
    <source>
        <dbReference type="ARBA" id="ARBA00048141"/>
    </source>
</evidence>
<dbReference type="InterPro" id="IPR001048">
    <property type="entry name" value="Asp/Glu/Uridylate_kinase"/>
</dbReference>
<keyword evidence="5 9" id="KW-0547">Nucleotide-binding</keyword>
<reference evidence="11 12" key="1">
    <citation type="submission" date="2019-11" db="EMBL/GenBank/DDBJ databases">
        <title>Lactobacillus sp. nov. CRM56-3, isolated from fermented tea leaves.</title>
        <authorList>
            <person name="Phuengjayaem S."/>
            <person name="Tanasupawat S."/>
        </authorList>
    </citation>
    <scope>NUCLEOTIDE SEQUENCE [LARGE SCALE GENOMIC DNA]</scope>
    <source>
        <strain evidence="11 12">CRM56-3</strain>
    </source>
</reference>
<dbReference type="HAMAP" id="MF_00082">
    <property type="entry name" value="ArgB"/>
    <property type="match status" value="1"/>
</dbReference>
<keyword evidence="4 9" id="KW-0808">Transferase</keyword>
<evidence type="ECO:0000256" key="2">
    <source>
        <dbReference type="ARBA" id="ARBA00022571"/>
    </source>
</evidence>
<protein>
    <recommendedName>
        <fullName evidence="9">Acetylglutamate kinase</fullName>
        <ecNumber evidence="9">2.7.2.8</ecNumber>
    </recommendedName>
    <alternativeName>
        <fullName evidence="9">N-acetyl-L-glutamate 5-phosphotransferase</fullName>
    </alternativeName>
    <alternativeName>
        <fullName evidence="9">NAG kinase</fullName>
        <shortName evidence="9">NAGK</shortName>
    </alternativeName>
</protein>
<dbReference type="EMBL" id="WNJO01000003">
    <property type="protein sequence ID" value="MTV81763.1"/>
    <property type="molecule type" value="Genomic_DNA"/>
</dbReference>
<evidence type="ECO:0000256" key="3">
    <source>
        <dbReference type="ARBA" id="ARBA00022605"/>
    </source>
</evidence>
<evidence type="ECO:0000313" key="12">
    <source>
        <dbReference type="Proteomes" id="UP000466388"/>
    </source>
</evidence>
<name>A0A7X2XVN7_9LACO</name>
<sequence>MMNLIIVKIGGNAISQLNHEFFEQLRQWRQAGKKVLLIHGGGPQISKLATQLGIPTNKQHGIRVTDAATLALTKMVLLGDAQPALLKRLADAGLPAIGLNAADQQLLTGNYIDQEKYGYVGNIIGVNELILSKILADQIGVLSPLALTKAGEWLNVNADTAAADVARLLKASQLYLLTDVPGVLKGGEVISALIPQDVSQLIADNVISAGMQPKLSAAVKAVHAGVQAVRITDQLTHPGTILKMGVND</sequence>
<comment type="function">
    <text evidence="9">Catalyzes the ATP-dependent phosphorylation of N-acetyl-L-glutamate.</text>
</comment>
<dbReference type="RefSeq" id="WP_343031791.1">
    <property type="nucleotide sequence ID" value="NZ_WNJO01000003.1"/>
</dbReference>
<dbReference type="GO" id="GO:0042450">
    <property type="term" value="P:L-arginine biosynthetic process via ornithine"/>
    <property type="evidence" value="ECO:0007669"/>
    <property type="project" value="UniProtKB-UniRule"/>
</dbReference>
<feature type="domain" description="Aspartate/glutamate/uridylate kinase" evidence="10">
    <location>
        <begin position="3"/>
        <end position="233"/>
    </location>
</feature>
<keyword evidence="2 9" id="KW-0055">Arginine biosynthesis</keyword>
<evidence type="ECO:0000256" key="9">
    <source>
        <dbReference type="HAMAP-Rule" id="MF_00082"/>
    </source>
</evidence>
<evidence type="ECO:0000256" key="6">
    <source>
        <dbReference type="ARBA" id="ARBA00022777"/>
    </source>
</evidence>
<comment type="catalytic activity">
    <reaction evidence="8 9">
        <text>N-acetyl-L-glutamate + ATP = N-acetyl-L-glutamyl 5-phosphate + ADP</text>
        <dbReference type="Rhea" id="RHEA:14629"/>
        <dbReference type="ChEBI" id="CHEBI:30616"/>
        <dbReference type="ChEBI" id="CHEBI:44337"/>
        <dbReference type="ChEBI" id="CHEBI:57936"/>
        <dbReference type="ChEBI" id="CHEBI:456216"/>
        <dbReference type="EC" id="2.7.2.8"/>
    </reaction>
</comment>
<evidence type="ECO:0000256" key="1">
    <source>
        <dbReference type="ARBA" id="ARBA00004828"/>
    </source>
</evidence>
<dbReference type="InterPro" id="IPR037528">
    <property type="entry name" value="ArgB"/>
</dbReference>